<feature type="transmembrane region" description="Helical" evidence="13">
    <location>
        <begin position="404"/>
        <end position="425"/>
    </location>
</feature>
<dbReference type="GO" id="GO:0006508">
    <property type="term" value="P:proteolysis"/>
    <property type="evidence" value="ECO:0007669"/>
    <property type="project" value="UniProtKB-KW"/>
</dbReference>
<dbReference type="CDD" id="cd06160">
    <property type="entry name" value="S2P-M50_like_2"/>
    <property type="match status" value="1"/>
</dbReference>
<feature type="transmembrane region" description="Helical" evidence="13">
    <location>
        <begin position="546"/>
        <end position="576"/>
    </location>
</feature>
<keyword evidence="4" id="KW-0150">Chloroplast</keyword>
<dbReference type="AlphaFoldDB" id="A0A7S1TER5"/>
<feature type="compositionally biased region" description="Basic and acidic residues" evidence="12">
    <location>
        <begin position="195"/>
        <end position="214"/>
    </location>
</feature>
<feature type="domain" description="Peptidase M50" evidence="14">
    <location>
        <begin position="381"/>
        <end position="542"/>
    </location>
</feature>
<feature type="compositionally biased region" description="Basic and acidic residues" evidence="12">
    <location>
        <begin position="145"/>
        <end position="155"/>
    </location>
</feature>
<dbReference type="EMBL" id="HBGH01007861">
    <property type="protein sequence ID" value="CAD9232243.1"/>
    <property type="molecule type" value="Transcribed_RNA"/>
</dbReference>
<comment type="subcellular location">
    <subcellularLocation>
        <location evidence="1">Membrane</location>
        <topology evidence="1">Multi-pass membrane protein</topology>
    </subcellularLocation>
    <subcellularLocation>
        <location evidence="2">Plastid</location>
        <location evidence="2">Chloroplast</location>
    </subcellularLocation>
</comment>
<dbReference type="Pfam" id="PF02163">
    <property type="entry name" value="Peptidase_M50"/>
    <property type="match status" value="1"/>
</dbReference>
<evidence type="ECO:0000256" key="11">
    <source>
        <dbReference type="ARBA" id="ARBA00023136"/>
    </source>
</evidence>
<evidence type="ECO:0000256" key="5">
    <source>
        <dbReference type="ARBA" id="ARBA00022640"/>
    </source>
</evidence>
<evidence type="ECO:0000256" key="7">
    <source>
        <dbReference type="ARBA" id="ARBA00022692"/>
    </source>
</evidence>
<evidence type="ECO:0000256" key="10">
    <source>
        <dbReference type="ARBA" id="ARBA00022989"/>
    </source>
</evidence>
<evidence type="ECO:0000259" key="14">
    <source>
        <dbReference type="Pfam" id="PF02163"/>
    </source>
</evidence>
<gene>
    <name evidence="15" type="ORF">CCAE0312_LOCUS4324</name>
</gene>
<reference evidence="15" key="1">
    <citation type="submission" date="2021-01" db="EMBL/GenBank/DDBJ databases">
        <authorList>
            <person name="Corre E."/>
            <person name="Pelletier E."/>
            <person name="Niang G."/>
            <person name="Scheremetjew M."/>
            <person name="Finn R."/>
            <person name="Kale V."/>
            <person name="Holt S."/>
            <person name="Cochrane G."/>
            <person name="Meng A."/>
            <person name="Brown T."/>
            <person name="Cohen L."/>
        </authorList>
    </citation>
    <scope>NUCLEOTIDE SEQUENCE</scope>
    <source>
        <strain evidence="15">SAG 36.94</strain>
    </source>
</reference>
<evidence type="ECO:0000256" key="2">
    <source>
        <dbReference type="ARBA" id="ARBA00004229"/>
    </source>
</evidence>
<feature type="transmembrane region" description="Helical" evidence="13">
    <location>
        <begin position="329"/>
        <end position="351"/>
    </location>
</feature>
<evidence type="ECO:0000256" key="8">
    <source>
        <dbReference type="ARBA" id="ARBA00022801"/>
    </source>
</evidence>
<dbReference type="GO" id="GO:0016020">
    <property type="term" value="C:membrane"/>
    <property type="evidence" value="ECO:0007669"/>
    <property type="project" value="UniProtKB-SubCell"/>
</dbReference>
<keyword evidence="10 13" id="KW-1133">Transmembrane helix</keyword>
<evidence type="ECO:0000256" key="1">
    <source>
        <dbReference type="ARBA" id="ARBA00004141"/>
    </source>
</evidence>
<evidence type="ECO:0000313" key="15">
    <source>
        <dbReference type="EMBL" id="CAD9232243.1"/>
    </source>
</evidence>
<evidence type="ECO:0000256" key="12">
    <source>
        <dbReference type="SAM" id="MobiDB-lite"/>
    </source>
</evidence>
<evidence type="ECO:0000256" key="3">
    <source>
        <dbReference type="ARBA" id="ARBA00007931"/>
    </source>
</evidence>
<keyword evidence="6" id="KW-0645">Protease</keyword>
<feature type="transmembrane region" description="Helical" evidence="13">
    <location>
        <begin position="471"/>
        <end position="492"/>
    </location>
</feature>
<evidence type="ECO:0000256" key="4">
    <source>
        <dbReference type="ARBA" id="ARBA00022528"/>
    </source>
</evidence>
<feature type="region of interest" description="Disordered" evidence="12">
    <location>
        <begin position="122"/>
        <end position="159"/>
    </location>
</feature>
<keyword evidence="11 13" id="KW-0472">Membrane</keyword>
<dbReference type="PANTHER" id="PTHR31412">
    <property type="entry name" value="ZINC METALLOPROTEASE EGY1"/>
    <property type="match status" value="1"/>
</dbReference>
<evidence type="ECO:0000256" key="9">
    <source>
        <dbReference type="ARBA" id="ARBA00022946"/>
    </source>
</evidence>
<name>A0A7S1TER5_9RHOD</name>
<comment type="similarity">
    <text evidence="3">Belongs to the peptidase M50B family.</text>
</comment>
<keyword evidence="5" id="KW-0934">Plastid</keyword>
<proteinExistence type="inferred from homology"/>
<keyword evidence="8" id="KW-0378">Hydrolase</keyword>
<dbReference type="InterPro" id="IPR008915">
    <property type="entry name" value="Peptidase_M50"/>
</dbReference>
<feature type="region of interest" description="Disordered" evidence="12">
    <location>
        <begin position="194"/>
        <end position="222"/>
    </location>
</feature>
<evidence type="ECO:0000256" key="13">
    <source>
        <dbReference type="SAM" id="Phobius"/>
    </source>
</evidence>
<organism evidence="15">
    <name type="scientific">Compsopogon caeruleus</name>
    <dbReference type="NCBI Taxonomy" id="31354"/>
    <lineage>
        <taxon>Eukaryota</taxon>
        <taxon>Rhodophyta</taxon>
        <taxon>Compsopogonophyceae</taxon>
        <taxon>Compsopogonales</taxon>
        <taxon>Compsopogonaceae</taxon>
        <taxon>Compsopogon</taxon>
    </lineage>
</organism>
<protein>
    <recommendedName>
        <fullName evidence="14">Peptidase M50 domain-containing protein</fullName>
    </recommendedName>
</protein>
<dbReference type="PANTHER" id="PTHR31412:SF0">
    <property type="entry name" value="ZINC METALLOPROTEASE EGY1, CHLOROPLASTIC-RELATED"/>
    <property type="match status" value="1"/>
</dbReference>
<feature type="transmembrane region" description="Helical" evidence="13">
    <location>
        <begin position="437"/>
        <end position="459"/>
    </location>
</feature>
<dbReference type="GO" id="GO:0009507">
    <property type="term" value="C:chloroplast"/>
    <property type="evidence" value="ECO:0007669"/>
    <property type="project" value="UniProtKB-SubCell"/>
</dbReference>
<dbReference type="GO" id="GO:0008233">
    <property type="term" value="F:peptidase activity"/>
    <property type="evidence" value="ECO:0007669"/>
    <property type="project" value="UniProtKB-KW"/>
</dbReference>
<dbReference type="InterPro" id="IPR044838">
    <property type="entry name" value="EGY1-like"/>
</dbReference>
<keyword evidence="9" id="KW-0809">Transit peptide</keyword>
<evidence type="ECO:0000256" key="6">
    <source>
        <dbReference type="ARBA" id="ARBA00022670"/>
    </source>
</evidence>
<sequence>MGKAGRTVQDMGTGAGGLGWVHGSGLLASRTQITSMSELCQRTAPARVVPRRRTRRLVAASAGGNAGESPDNGVIDEAVDTLDDVRAKADRLHLLAEQARLEMRKAELEAERKRLELDQWRAERKQREREEEEKRRARQPSDVASIDRDETKDETSPDLQEVQKLLNELGLRDSLEIGDVIKLGRADGKITLQVQKDENTETNKDEKPGAEKTPAETTPRRKKPIFEIRLGPKLPIVKLEDIRTLKDKVFSIDTFFVTETEVSPLQDRVLFRGNLRTSPQAAYRGITHALEKTEIRDRYQLFLMEDPAMSERNVVVAISKEAGPQPPGWPAAFLSLGCLLASSLTLFGYGLGIFDVGPEVINDVNNGNLDAIARTLTVSVGTGLITLAHEVAHRVVAQLRGLRLNFPFFVPSLLIGSFGTVTPLTDFPKNRTDLFDFAIAGPLVGMVTSLVAAIVGLLLTASPENISSFPVVSTDLIAHSSVLLGLLSKIILPGGMLNETSTAVHPLVLVGYTGLLVNALNMIPIGRLDGGRVVQSLFGRNTASAVSALTVILQGLSSVLGNSPLLLFWGLAVVFLQREAEIPCQEELTEPSDSRAGLGLFMLFIMLLILAPFPQ</sequence>
<keyword evidence="7 13" id="KW-0812">Transmembrane</keyword>
<feature type="transmembrane region" description="Helical" evidence="13">
    <location>
        <begin position="596"/>
        <end position="613"/>
    </location>
</feature>
<accession>A0A7S1TER5</accession>
<feature type="transmembrane region" description="Helical" evidence="13">
    <location>
        <begin position="504"/>
        <end position="525"/>
    </location>
</feature>
<feature type="compositionally biased region" description="Basic and acidic residues" evidence="12">
    <location>
        <begin position="122"/>
        <end position="135"/>
    </location>
</feature>